<dbReference type="AlphaFoldDB" id="A0A7R9LN11"/>
<evidence type="ECO:0000256" key="4">
    <source>
        <dbReference type="ARBA" id="ARBA00022989"/>
    </source>
</evidence>
<keyword evidence="9" id="KW-1185">Reference proteome</keyword>
<feature type="transmembrane region" description="Helical" evidence="6">
    <location>
        <begin position="214"/>
        <end position="239"/>
    </location>
</feature>
<comment type="subcellular location">
    <subcellularLocation>
        <location evidence="1">Endomembrane system</location>
        <topology evidence="1">Multi-pass membrane protein</topology>
    </subcellularLocation>
</comment>
<evidence type="ECO:0000256" key="1">
    <source>
        <dbReference type="ARBA" id="ARBA00004127"/>
    </source>
</evidence>
<dbReference type="OrthoDB" id="6515867at2759"/>
<feature type="transmembrane region" description="Helical" evidence="6">
    <location>
        <begin position="7"/>
        <end position="28"/>
    </location>
</feature>
<feature type="transmembrane region" description="Helical" evidence="6">
    <location>
        <begin position="131"/>
        <end position="150"/>
    </location>
</feature>
<feature type="transmembrane region" description="Helical" evidence="6">
    <location>
        <begin position="48"/>
        <end position="71"/>
    </location>
</feature>
<evidence type="ECO:0000256" key="3">
    <source>
        <dbReference type="ARBA" id="ARBA00022692"/>
    </source>
</evidence>
<evidence type="ECO:0000313" key="9">
    <source>
        <dbReference type="Proteomes" id="UP000728032"/>
    </source>
</evidence>
<evidence type="ECO:0000259" key="7">
    <source>
        <dbReference type="Pfam" id="PF10277"/>
    </source>
</evidence>
<evidence type="ECO:0000256" key="2">
    <source>
        <dbReference type="ARBA" id="ARBA00006565"/>
    </source>
</evidence>
<feature type="transmembrane region" description="Helical" evidence="6">
    <location>
        <begin position="171"/>
        <end position="194"/>
    </location>
</feature>
<keyword evidence="3 6" id="KW-0812">Transmembrane</keyword>
<sequence length="260" mass="29681">MNFIRLYIYPVVIAILIPLLVLVPYLIAIHQEHVAPFLPYTSDTGINAIESAVFAQTTLIIALLFAVLSYLQYLQINTIYTLSETVIQLKASIMKNRSKIIKFNRWSLFVAIYIVLALTSVVSFRSNEFPIIHPIIVITLFIAILVFIALKSWLSLRLSPQINTKLVAKARVIISVIMLISLIISLVCGIWAFAVTKNTKVKQRLNWDSKDDGYIPHVISAITQWLFLILLSPFFATYFKEMKAMTIHNGVLKMMDIYRM</sequence>
<reference evidence="8" key="1">
    <citation type="submission" date="2020-11" db="EMBL/GenBank/DDBJ databases">
        <authorList>
            <person name="Tran Van P."/>
        </authorList>
    </citation>
    <scope>NUCLEOTIDE SEQUENCE</scope>
</reference>
<protein>
    <recommendedName>
        <fullName evidence="7">CWH43-like N-terminal domain-containing protein</fullName>
    </recommendedName>
</protein>
<dbReference type="Pfam" id="PF10277">
    <property type="entry name" value="Frag1"/>
    <property type="match status" value="1"/>
</dbReference>
<dbReference type="GO" id="GO:0012505">
    <property type="term" value="C:endomembrane system"/>
    <property type="evidence" value="ECO:0007669"/>
    <property type="project" value="UniProtKB-SubCell"/>
</dbReference>
<organism evidence="8">
    <name type="scientific">Oppiella nova</name>
    <dbReference type="NCBI Taxonomy" id="334625"/>
    <lineage>
        <taxon>Eukaryota</taxon>
        <taxon>Metazoa</taxon>
        <taxon>Ecdysozoa</taxon>
        <taxon>Arthropoda</taxon>
        <taxon>Chelicerata</taxon>
        <taxon>Arachnida</taxon>
        <taxon>Acari</taxon>
        <taxon>Acariformes</taxon>
        <taxon>Sarcoptiformes</taxon>
        <taxon>Oribatida</taxon>
        <taxon>Brachypylina</taxon>
        <taxon>Oppioidea</taxon>
        <taxon>Oppiidae</taxon>
        <taxon>Oppiella</taxon>
    </lineage>
</organism>
<dbReference type="InterPro" id="IPR019402">
    <property type="entry name" value="CWH43_N"/>
</dbReference>
<keyword evidence="4 6" id="KW-1133">Transmembrane helix</keyword>
<name>A0A7R9LN11_9ACAR</name>
<dbReference type="EMBL" id="OC916515">
    <property type="protein sequence ID" value="CAD7644481.1"/>
    <property type="molecule type" value="Genomic_DNA"/>
</dbReference>
<feature type="transmembrane region" description="Helical" evidence="6">
    <location>
        <begin position="106"/>
        <end position="125"/>
    </location>
</feature>
<gene>
    <name evidence="8" type="ORF">ONB1V03_LOCUS4693</name>
</gene>
<comment type="similarity">
    <text evidence="2">Belongs to the DRAM/TMEM150 family.</text>
</comment>
<keyword evidence="5 6" id="KW-0472">Membrane</keyword>
<dbReference type="PANTHER" id="PTHR21324:SF2">
    <property type="entry name" value="EG:22E5.9 PROTEIN"/>
    <property type="match status" value="1"/>
</dbReference>
<evidence type="ECO:0000313" key="8">
    <source>
        <dbReference type="EMBL" id="CAD7644481.1"/>
    </source>
</evidence>
<proteinExistence type="inferred from homology"/>
<dbReference type="Proteomes" id="UP000728032">
    <property type="component" value="Unassembled WGS sequence"/>
</dbReference>
<accession>A0A7R9LN11</accession>
<dbReference type="InterPro" id="IPR050911">
    <property type="entry name" value="DRAM/TMEM150_Autophagy_Mod"/>
</dbReference>
<evidence type="ECO:0000256" key="5">
    <source>
        <dbReference type="ARBA" id="ARBA00023136"/>
    </source>
</evidence>
<feature type="domain" description="CWH43-like N-terminal" evidence="7">
    <location>
        <begin position="7"/>
        <end position="243"/>
    </location>
</feature>
<dbReference type="PANTHER" id="PTHR21324">
    <property type="entry name" value="FASTING-INDUCIBLE INTEGRAL MEMBRANE PROTEIN TM6P1-RELATED"/>
    <property type="match status" value="1"/>
</dbReference>
<evidence type="ECO:0000256" key="6">
    <source>
        <dbReference type="SAM" id="Phobius"/>
    </source>
</evidence>
<dbReference type="EMBL" id="CAJPVJ010001690">
    <property type="protein sequence ID" value="CAG2165147.1"/>
    <property type="molecule type" value="Genomic_DNA"/>
</dbReference>